<evidence type="ECO:0000313" key="1">
    <source>
        <dbReference type="EMBL" id="MBD8080772.1"/>
    </source>
</evidence>
<organism evidence="1 2">
    <name type="scientific">Cellulosimicrobium arenosum</name>
    <dbReference type="NCBI Taxonomy" id="2708133"/>
    <lineage>
        <taxon>Bacteria</taxon>
        <taxon>Bacillati</taxon>
        <taxon>Actinomycetota</taxon>
        <taxon>Actinomycetes</taxon>
        <taxon>Micrococcales</taxon>
        <taxon>Promicromonosporaceae</taxon>
        <taxon>Cellulosimicrobium</taxon>
    </lineage>
</organism>
<sequence length="102" mass="10316">MGTGANAQAATATPPTVPDALAAELLTGLGESAFVELTALVALENFPPVLSDGDAVLNGATGVVRSAAGTPVMAGTAEFDGERVARILVFRNPERLAGLRRL</sequence>
<gene>
    <name evidence="1" type="ORF">IF651_17150</name>
</gene>
<accession>A0A927J2V3</accession>
<dbReference type="RefSeq" id="WP_191830344.1">
    <property type="nucleotide sequence ID" value="NZ_JACYHB010000020.1"/>
</dbReference>
<comment type="caution">
    <text evidence="1">The sequence shown here is derived from an EMBL/GenBank/DDBJ whole genome shotgun (WGS) entry which is preliminary data.</text>
</comment>
<dbReference type="Proteomes" id="UP000610846">
    <property type="component" value="Unassembled WGS sequence"/>
</dbReference>
<dbReference type="EMBL" id="JACYHB010000020">
    <property type="protein sequence ID" value="MBD8080772.1"/>
    <property type="molecule type" value="Genomic_DNA"/>
</dbReference>
<protein>
    <submittedName>
        <fullName evidence="1">Uncharacterized protein</fullName>
    </submittedName>
</protein>
<name>A0A927J2V3_9MICO</name>
<evidence type="ECO:0000313" key="2">
    <source>
        <dbReference type="Proteomes" id="UP000610846"/>
    </source>
</evidence>
<keyword evidence="2" id="KW-1185">Reference proteome</keyword>
<reference evidence="1" key="2">
    <citation type="submission" date="2020-09" db="EMBL/GenBank/DDBJ databases">
        <authorList>
            <person name="Yu Y."/>
        </authorList>
    </citation>
    <scope>NUCLEOTIDE SEQUENCE</scope>
    <source>
        <strain evidence="1">KCTC 49039</strain>
    </source>
</reference>
<proteinExistence type="predicted"/>
<reference evidence="1" key="1">
    <citation type="journal article" date="2018" name="Curr. Microbiol.">
        <title>Cellulosimicrobium arenosum sp. nov., Isolated from Marine Sediment Sand.</title>
        <authorList>
            <person name="Oh M."/>
            <person name="Kim J.H."/>
            <person name="Yoon J.H."/>
            <person name="Schumann P."/>
            <person name="Kim W."/>
        </authorList>
    </citation>
    <scope>NUCLEOTIDE SEQUENCE</scope>
    <source>
        <strain evidence="1">KCTC 49039</strain>
    </source>
</reference>
<dbReference type="AlphaFoldDB" id="A0A927J2V3"/>